<dbReference type="InterPro" id="IPR001029">
    <property type="entry name" value="Flagellin_N"/>
</dbReference>
<keyword evidence="7" id="KW-0966">Cell projection</keyword>
<dbReference type="Proteomes" id="UP001555826">
    <property type="component" value="Unassembled WGS sequence"/>
</dbReference>
<evidence type="ECO:0000256" key="2">
    <source>
        <dbReference type="ARBA" id="ARBA00020110"/>
    </source>
</evidence>
<proteinExistence type="inferred from homology"/>
<reference evidence="7 8" key="1">
    <citation type="submission" date="2024-07" db="EMBL/GenBank/DDBJ databases">
        <authorList>
            <person name="Thanompreechachai J."/>
            <person name="Duangmal K."/>
        </authorList>
    </citation>
    <scope>NUCLEOTIDE SEQUENCE [LARGE SCALE GENOMIC DNA]</scope>
    <source>
        <strain evidence="7 8">KCTC 19886</strain>
    </source>
</reference>
<keyword evidence="7" id="KW-0282">Flagellum</keyword>
<dbReference type="Pfam" id="PF00669">
    <property type="entry name" value="Flagellin_N"/>
    <property type="match status" value="1"/>
</dbReference>
<evidence type="ECO:0000313" key="8">
    <source>
        <dbReference type="Proteomes" id="UP001555826"/>
    </source>
</evidence>
<keyword evidence="8" id="KW-1185">Reference proteome</keyword>
<evidence type="ECO:0000256" key="4">
    <source>
        <dbReference type="RuleBase" id="RU362073"/>
    </source>
</evidence>
<dbReference type="Gene3D" id="1.20.1330.10">
    <property type="entry name" value="f41 fragment of flagellin, N-terminal domain"/>
    <property type="match status" value="1"/>
</dbReference>
<dbReference type="EMBL" id="JBFNQN010000008">
    <property type="protein sequence ID" value="MEW9265556.1"/>
    <property type="molecule type" value="Genomic_DNA"/>
</dbReference>
<evidence type="ECO:0000256" key="3">
    <source>
        <dbReference type="ARBA" id="ARBA00023143"/>
    </source>
</evidence>
<dbReference type="Gene3D" id="3.30.70.2120">
    <property type="match status" value="1"/>
</dbReference>
<evidence type="ECO:0000259" key="5">
    <source>
        <dbReference type="Pfam" id="PF00669"/>
    </source>
</evidence>
<feature type="domain" description="Flagellin C-terminal" evidence="6">
    <location>
        <begin position="301"/>
        <end position="385"/>
    </location>
</feature>
<gene>
    <name evidence="7" type="ORF">AB1207_12425</name>
</gene>
<dbReference type="InterPro" id="IPR046358">
    <property type="entry name" value="Flagellin_C"/>
</dbReference>
<dbReference type="SUPFAM" id="SSF64518">
    <property type="entry name" value="Phase 1 flagellin"/>
    <property type="match status" value="1"/>
</dbReference>
<comment type="function">
    <text evidence="4">Flagellin is the subunit protein which polymerizes to form the filaments of bacterial flagella.</text>
</comment>
<comment type="similarity">
    <text evidence="1 4">Belongs to the bacterial flagellin family.</text>
</comment>
<protein>
    <recommendedName>
        <fullName evidence="2 4">Flagellin</fullName>
    </recommendedName>
</protein>
<keyword evidence="3 4" id="KW-0975">Bacterial flagellum</keyword>
<dbReference type="RefSeq" id="WP_367638689.1">
    <property type="nucleotide sequence ID" value="NZ_JBFNQN010000008.1"/>
</dbReference>
<dbReference type="Gene3D" id="6.10.10.10">
    <property type="entry name" value="Flagellar export chaperone, C-terminal domain"/>
    <property type="match status" value="1"/>
</dbReference>
<accession>A0ABV3P7E8</accession>
<comment type="subcellular location">
    <subcellularLocation>
        <location evidence="4">Secreted</location>
    </subcellularLocation>
    <subcellularLocation>
        <location evidence="4">Bacterial flagellum</location>
    </subcellularLocation>
</comment>
<comment type="caution">
    <text evidence="7">The sequence shown here is derived from an EMBL/GenBank/DDBJ whole genome shotgun (WGS) entry which is preliminary data.</text>
</comment>
<feature type="domain" description="Flagellin N-terminal" evidence="5">
    <location>
        <begin position="5"/>
        <end position="142"/>
    </location>
</feature>
<dbReference type="PANTHER" id="PTHR42792">
    <property type="entry name" value="FLAGELLIN"/>
    <property type="match status" value="1"/>
</dbReference>
<dbReference type="InterPro" id="IPR042187">
    <property type="entry name" value="Flagellin_C_sub2"/>
</dbReference>
<evidence type="ECO:0000313" key="7">
    <source>
        <dbReference type="EMBL" id="MEW9265556.1"/>
    </source>
</evidence>
<keyword evidence="7" id="KW-0969">Cilium</keyword>
<organism evidence="7 8">
    <name type="scientific">Kineococcus endophyticus</name>
    <dbReference type="NCBI Taxonomy" id="1181883"/>
    <lineage>
        <taxon>Bacteria</taxon>
        <taxon>Bacillati</taxon>
        <taxon>Actinomycetota</taxon>
        <taxon>Actinomycetes</taxon>
        <taxon>Kineosporiales</taxon>
        <taxon>Kineosporiaceae</taxon>
        <taxon>Kineococcus</taxon>
    </lineage>
</organism>
<name>A0ABV3P7E8_9ACTN</name>
<sequence length="387" mass="38888">MGLRVNNNIAALNSYRNLQATDKQLNSSLEKLSSGLRINKAADDAAGLVISEGLRSQIGGLTVAARNAQDGVNVAQTADGALSTSTTILQRMRDLAVQSANDTNDTTSRAAIQKEITSLSAELDRISDKSSFNGVNLLDGTFAGKVFQVGAFNGDTISFDVKSGASAASAVVAATETFTSTGAFDNAAVSAATSISIGGNTVSFAVSSSAASIVAAINADPTVGAAWNATTNAAGSLILTSKVAGNVTDAAVSFGGATFAGTEVQGAVASAAVKADSFGSGGLGLGTLNLSTQSGAASAIATIDTALKTVSSARASIGALQNRFEHVINSVNVAVENLTASESAIRDTDMAKEMTKFTRSQILSQAGTSMLAQANSASQNVLTLLRG</sequence>
<dbReference type="PANTHER" id="PTHR42792:SF2">
    <property type="entry name" value="FLAGELLIN"/>
    <property type="match status" value="1"/>
</dbReference>
<dbReference type="Pfam" id="PF00700">
    <property type="entry name" value="Flagellin_C"/>
    <property type="match status" value="1"/>
</dbReference>
<evidence type="ECO:0000256" key="1">
    <source>
        <dbReference type="ARBA" id="ARBA00005709"/>
    </source>
</evidence>
<evidence type="ECO:0000259" key="6">
    <source>
        <dbReference type="Pfam" id="PF00700"/>
    </source>
</evidence>
<dbReference type="PRINTS" id="PR00207">
    <property type="entry name" value="FLAGELLIN"/>
</dbReference>
<dbReference type="InterPro" id="IPR001492">
    <property type="entry name" value="Flagellin"/>
</dbReference>
<keyword evidence="4" id="KW-0964">Secreted</keyword>